<dbReference type="PANTHER" id="PTHR11575">
    <property type="entry name" value="5'-NUCLEOTIDASE-RELATED"/>
    <property type="match status" value="1"/>
</dbReference>
<feature type="compositionally biased region" description="Low complexity" evidence="4">
    <location>
        <begin position="118"/>
        <end position="149"/>
    </location>
</feature>
<dbReference type="InterPro" id="IPR006179">
    <property type="entry name" value="5_nucleotidase/apyrase"/>
</dbReference>
<evidence type="ECO:0000256" key="3">
    <source>
        <dbReference type="ARBA" id="ARBA00022741"/>
    </source>
</evidence>
<dbReference type="InterPro" id="IPR029052">
    <property type="entry name" value="Metallo-depent_PP-like"/>
</dbReference>
<evidence type="ECO:0000256" key="1">
    <source>
        <dbReference type="ARBA" id="ARBA00006654"/>
    </source>
</evidence>
<accession>A0ABM4GJV2</accession>
<evidence type="ECO:0000256" key="2">
    <source>
        <dbReference type="ARBA" id="ARBA00022729"/>
    </source>
</evidence>
<dbReference type="CDD" id="cd07406">
    <property type="entry name" value="MPP_CG11883_N"/>
    <property type="match status" value="1"/>
</dbReference>
<dbReference type="PRINTS" id="PR01607">
    <property type="entry name" value="APYRASEFAMLY"/>
</dbReference>
<dbReference type="Gene3D" id="3.60.21.10">
    <property type="match status" value="1"/>
</dbReference>
<dbReference type="Proteomes" id="UP001652661">
    <property type="component" value="Chromosome 2L"/>
</dbReference>
<dbReference type="RefSeq" id="XP_070142977.1">
    <property type="nucleotide sequence ID" value="XM_070286876.1"/>
</dbReference>
<gene>
    <name evidence="8" type="primary">LOC108074472</name>
</gene>
<dbReference type="PANTHER" id="PTHR11575:SF48">
    <property type="entry name" value="5'-NUCLEOTIDASE"/>
    <property type="match status" value="1"/>
</dbReference>
<dbReference type="InterPro" id="IPR008334">
    <property type="entry name" value="5'-Nucleotdase_C"/>
</dbReference>
<reference evidence="8" key="2">
    <citation type="submission" date="2025-08" db="UniProtKB">
        <authorList>
            <consortium name="RefSeq"/>
        </authorList>
    </citation>
    <scope>IDENTIFICATION</scope>
    <source>
        <strain evidence="8">14028-0561.14</strain>
        <tissue evidence="8">Whole fly</tissue>
    </source>
</reference>
<feature type="compositionally biased region" description="Gly residues" evidence="4">
    <location>
        <begin position="38"/>
        <end position="49"/>
    </location>
</feature>
<dbReference type="Gene3D" id="3.90.780.10">
    <property type="entry name" value="5'-Nucleotidase, C-terminal domain"/>
    <property type="match status" value="1"/>
</dbReference>
<feature type="domain" description="5'-Nucleotidase C-terminal" evidence="6">
    <location>
        <begin position="518"/>
        <end position="675"/>
    </location>
</feature>
<reference evidence="7" key="1">
    <citation type="submission" date="2025-05" db="UniProtKB">
        <authorList>
            <consortium name="RefSeq"/>
        </authorList>
    </citation>
    <scope>NUCLEOTIDE SEQUENCE [LARGE SCALE GENOMIC DNA]</scope>
    <source>
        <strain evidence="7">14028-0561.14</strain>
    </source>
</reference>
<protein>
    <submittedName>
        <fullName evidence="8">Snake venom 5'-nucleotidase isoform X1</fullName>
    </submittedName>
</protein>
<evidence type="ECO:0000259" key="5">
    <source>
        <dbReference type="Pfam" id="PF00149"/>
    </source>
</evidence>
<evidence type="ECO:0000313" key="8">
    <source>
        <dbReference type="RefSeq" id="XP_070142977.1"/>
    </source>
</evidence>
<feature type="region of interest" description="Disordered" evidence="4">
    <location>
        <begin position="108"/>
        <end position="168"/>
    </location>
</feature>
<dbReference type="InterPro" id="IPR041821">
    <property type="entry name" value="CG11883_N"/>
</dbReference>
<dbReference type="SUPFAM" id="SSF56300">
    <property type="entry name" value="Metallo-dependent phosphatases"/>
    <property type="match status" value="1"/>
</dbReference>
<dbReference type="Pfam" id="PF00149">
    <property type="entry name" value="Metallophos"/>
    <property type="match status" value="1"/>
</dbReference>
<dbReference type="GeneID" id="108074472"/>
<keyword evidence="7" id="KW-1185">Reference proteome</keyword>
<dbReference type="Pfam" id="PF02872">
    <property type="entry name" value="5_nucleotid_C"/>
    <property type="match status" value="1"/>
</dbReference>
<keyword evidence="2" id="KW-0732">Signal</keyword>
<sequence>MCPLAYHKSYLSPISCVPFPFQFQNPPSSVCRMSNAGIDGGGGGSGGAGVPPTTPPPTGHGSTRRLSHLTGSSRSGGAAAMGNVVGWLKQASIEVRDAGTRTLSMLQSSNPNFRSLDLSLGTPTSVTPTSSEAPAAPASATASLSGSTLHFGPEEPEETAGGSQSLTPLDARELLTRPTRAYASVSQPQSPRHRGSCSGSVTGSRISTHGLTGRSTSISSQLEKTKKLLKMTEGEDKPLTILHYNDVYNIESMAETEPVGGAARFATAIKSFAHLNPLVLFSGDAFSPSMLSTFTQGEQMIPVLNTVGTHCAVFGNHDFDHGLDVLVKLIKQTDFPWLMSNVVDNETGRPLGGGKISHFILHNQISIGLIGLVEREWLETLPTIDPNEVTYIDYVEAGNKLARELRNEGCDLIIALTHMRTPNDINLAEKCNGIDIILGGHDHVREVTEINGKMIVKSGTDFQQFSVITIERDPANREHFTTDVKCFDVTAKVPEDPELKQELSKYAKFIESKLSDVMGVFSVELDGRFSRVRTQETNLGNWVCDVVLAAVGADVVILNGGTFRSDRVHPVGAFTMGDLVNVIPMRDPLILLEVSGRVLWQALENGVCAYPKLEGRFPQVAGINFAFDPQAEPGKRIDPQLIQVGDEYLNLEQTYKLCVKSYIFMGCDGYTMFKDATVLMDDDACPELGITLQNHFKAINSRKCGQNTKHRQSLVTLSRRHSLVQCLDSMDLDGPSPIRKLSVGHHNKSMDLTHGNSQKMLRRASLDDLEQSTCDLAPQLEHRIVMIQNEEHHRQLLFKKETHIMNSTITEAEDDYKKVRQLDFRAGTGPDSDVERNI</sequence>
<dbReference type="SUPFAM" id="SSF55816">
    <property type="entry name" value="5'-nucleotidase (syn. UDP-sugar hydrolase), C-terminal domain"/>
    <property type="match status" value="1"/>
</dbReference>
<keyword evidence="3" id="KW-0547">Nucleotide-binding</keyword>
<feature type="compositionally biased region" description="Polar residues" evidence="4">
    <location>
        <begin position="197"/>
        <end position="219"/>
    </location>
</feature>
<feature type="domain" description="Calcineurin-like phosphoesterase" evidence="5">
    <location>
        <begin position="240"/>
        <end position="444"/>
    </location>
</feature>
<feature type="region of interest" description="Disordered" evidence="4">
    <location>
        <begin position="36"/>
        <end position="77"/>
    </location>
</feature>
<feature type="region of interest" description="Disordered" evidence="4">
    <location>
        <begin position="181"/>
        <end position="219"/>
    </location>
</feature>
<dbReference type="InterPro" id="IPR004843">
    <property type="entry name" value="Calcineurin-like_PHP"/>
</dbReference>
<evidence type="ECO:0000256" key="4">
    <source>
        <dbReference type="SAM" id="MobiDB-lite"/>
    </source>
</evidence>
<evidence type="ECO:0000313" key="7">
    <source>
        <dbReference type="Proteomes" id="UP001652661"/>
    </source>
</evidence>
<organism evidence="7 8">
    <name type="scientific">Drosophila kikkawai</name>
    <name type="common">Fruit fly</name>
    <dbReference type="NCBI Taxonomy" id="30033"/>
    <lineage>
        <taxon>Eukaryota</taxon>
        <taxon>Metazoa</taxon>
        <taxon>Ecdysozoa</taxon>
        <taxon>Arthropoda</taxon>
        <taxon>Hexapoda</taxon>
        <taxon>Insecta</taxon>
        <taxon>Pterygota</taxon>
        <taxon>Neoptera</taxon>
        <taxon>Endopterygota</taxon>
        <taxon>Diptera</taxon>
        <taxon>Brachycera</taxon>
        <taxon>Muscomorpha</taxon>
        <taxon>Ephydroidea</taxon>
        <taxon>Drosophilidae</taxon>
        <taxon>Drosophila</taxon>
        <taxon>Sophophora</taxon>
    </lineage>
</organism>
<proteinExistence type="inferred from homology"/>
<evidence type="ECO:0000259" key="6">
    <source>
        <dbReference type="Pfam" id="PF02872"/>
    </source>
</evidence>
<comment type="similarity">
    <text evidence="1">Belongs to the 5'-nucleotidase family.</text>
</comment>
<name>A0ABM4GJV2_DROKI</name>
<dbReference type="InterPro" id="IPR036907">
    <property type="entry name" value="5'-Nucleotdase_C_sf"/>
</dbReference>